<dbReference type="AlphaFoldDB" id="A0AAN8FSV3"/>
<dbReference type="EMBL" id="WIXE01004074">
    <property type="protein sequence ID" value="KAK5983355.1"/>
    <property type="molecule type" value="Genomic_DNA"/>
</dbReference>
<dbReference type="Pfam" id="PF00645">
    <property type="entry name" value="zf-PARP"/>
    <property type="match status" value="1"/>
</dbReference>
<protein>
    <submittedName>
        <fullName evidence="7">Poly(ADP-ribose) polymerase and DNA-Ligase Zn-finger region</fullName>
    </submittedName>
</protein>
<gene>
    <name evidence="7" type="ORF">GCK32_017970</name>
</gene>
<evidence type="ECO:0000259" key="6">
    <source>
        <dbReference type="PROSITE" id="PS50064"/>
    </source>
</evidence>
<evidence type="ECO:0000313" key="7">
    <source>
        <dbReference type="EMBL" id="KAK5983355.1"/>
    </source>
</evidence>
<dbReference type="PROSITE" id="PS50064">
    <property type="entry name" value="ZF_PARP_2"/>
    <property type="match status" value="1"/>
</dbReference>
<dbReference type="Gene3D" id="3.30.1740.10">
    <property type="entry name" value="Zinc finger, PARP-type"/>
    <property type="match status" value="1"/>
</dbReference>
<keyword evidence="2" id="KW-0479">Metal-binding</keyword>
<accession>A0AAN8FSV3</accession>
<evidence type="ECO:0000256" key="2">
    <source>
        <dbReference type="ARBA" id="ARBA00022723"/>
    </source>
</evidence>
<evidence type="ECO:0000256" key="5">
    <source>
        <dbReference type="ARBA" id="ARBA00023242"/>
    </source>
</evidence>
<dbReference type="InterPro" id="IPR001510">
    <property type="entry name" value="Znf_PARP"/>
</dbReference>
<feature type="non-terminal residue" evidence="7">
    <location>
        <position position="110"/>
    </location>
</feature>
<sequence>MDSVEYKNLPFGVEYARSSRAMCKGCKNCIGQDSVRMSVREPSRFFDGLQDNWFHFACFWKKLKPGKVQINERSIRGMDVLKWDDQEKVREKIRAFMSGGLGVPAESAFS</sequence>
<evidence type="ECO:0000256" key="4">
    <source>
        <dbReference type="ARBA" id="ARBA00022833"/>
    </source>
</evidence>
<dbReference type="GO" id="GO:0003677">
    <property type="term" value="F:DNA binding"/>
    <property type="evidence" value="ECO:0007669"/>
    <property type="project" value="InterPro"/>
</dbReference>
<dbReference type="InterPro" id="IPR036957">
    <property type="entry name" value="Znf_PARP_sf"/>
</dbReference>
<evidence type="ECO:0000256" key="3">
    <source>
        <dbReference type="ARBA" id="ARBA00022771"/>
    </source>
</evidence>
<evidence type="ECO:0000313" key="8">
    <source>
        <dbReference type="Proteomes" id="UP001331761"/>
    </source>
</evidence>
<dbReference type="GO" id="GO:0005634">
    <property type="term" value="C:nucleus"/>
    <property type="evidence" value="ECO:0007669"/>
    <property type="project" value="UniProtKB-SubCell"/>
</dbReference>
<keyword evidence="8" id="KW-1185">Reference proteome</keyword>
<dbReference type="SUPFAM" id="SSF57716">
    <property type="entry name" value="Glucocorticoid receptor-like (DNA-binding domain)"/>
    <property type="match status" value="1"/>
</dbReference>
<reference evidence="7 8" key="1">
    <citation type="submission" date="2019-10" db="EMBL/GenBank/DDBJ databases">
        <title>Assembly and Annotation for the nematode Trichostrongylus colubriformis.</title>
        <authorList>
            <person name="Martin J."/>
        </authorList>
    </citation>
    <scope>NUCLEOTIDE SEQUENCE [LARGE SCALE GENOMIC DNA]</scope>
    <source>
        <strain evidence="7">G859</strain>
        <tissue evidence="7">Whole worm</tissue>
    </source>
</reference>
<dbReference type="Proteomes" id="UP001331761">
    <property type="component" value="Unassembled WGS sequence"/>
</dbReference>
<keyword evidence="4" id="KW-0862">Zinc</keyword>
<keyword evidence="5" id="KW-0539">Nucleus</keyword>
<comment type="caution">
    <text evidence="7">The sequence shown here is derived from an EMBL/GenBank/DDBJ whole genome shotgun (WGS) entry which is preliminary data.</text>
</comment>
<organism evidence="7 8">
    <name type="scientific">Trichostrongylus colubriformis</name>
    <name type="common">Black scour worm</name>
    <dbReference type="NCBI Taxonomy" id="6319"/>
    <lineage>
        <taxon>Eukaryota</taxon>
        <taxon>Metazoa</taxon>
        <taxon>Ecdysozoa</taxon>
        <taxon>Nematoda</taxon>
        <taxon>Chromadorea</taxon>
        <taxon>Rhabditida</taxon>
        <taxon>Rhabditina</taxon>
        <taxon>Rhabditomorpha</taxon>
        <taxon>Strongyloidea</taxon>
        <taxon>Trichostrongylidae</taxon>
        <taxon>Trichostrongylus</taxon>
    </lineage>
</organism>
<name>A0AAN8FSV3_TRICO</name>
<dbReference type="SMART" id="SM01336">
    <property type="entry name" value="zf-PARP"/>
    <property type="match status" value="1"/>
</dbReference>
<comment type="subcellular location">
    <subcellularLocation>
        <location evidence="1">Nucleus</location>
    </subcellularLocation>
</comment>
<proteinExistence type="predicted"/>
<keyword evidence="3" id="KW-0863">Zinc-finger</keyword>
<feature type="domain" description="PARP-type" evidence="6">
    <location>
        <begin position="11"/>
        <end position="97"/>
    </location>
</feature>
<evidence type="ECO:0000256" key="1">
    <source>
        <dbReference type="ARBA" id="ARBA00004123"/>
    </source>
</evidence>
<dbReference type="GO" id="GO:0008270">
    <property type="term" value="F:zinc ion binding"/>
    <property type="evidence" value="ECO:0007669"/>
    <property type="project" value="UniProtKB-KW"/>
</dbReference>